<dbReference type="GO" id="GO:0044550">
    <property type="term" value="P:secondary metabolite biosynthetic process"/>
    <property type="evidence" value="ECO:0007669"/>
    <property type="project" value="TreeGrafter"/>
</dbReference>
<sequence length="103" mass="11538">MSNSVYDLLKKQRMNKKDITWLIPHQANLRIINAVGERVGISPEKIVVTINKYGNTTAATIPTAISELYEERKLRTGDNIVMTAFGGGFTWGATLLKWNPYIA</sequence>
<protein>
    <submittedName>
        <fullName evidence="4">3-oxoacyl-[acyl-carrier-protein] synthase 3 protein 1</fullName>
        <ecNumber evidence="4">2.3.1.180</ecNumber>
    </submittedName>
</protein>
<evidence type="ECO:0000313" key="4">
    <source>
        <dbReference type="EMBL" id="MPN00936.1"/>
    </source>
</evidence>
<organism evidence="4">
    <name type="scientific">bioreactor metagenome</name>
    <dbReference type="NCBI Taxonomy" id="1076179"/>
    <lineage>
        <taxon>unclassified sequences</taxon>
        <taxon>metagenomes</taxon>
        <taxon>ecological metagenomes</taxon>
    </lineage>
</organism>
<dbReference type="InterPro" id="IPR016039">
    <property type="entry name" value="Thiolase-like"/>
</dbReference>
<comment type="caution">
    <text evidence="4">The sequence shown here is derived from an EMBL/GenBank/DDBJ whole genome shotgun (WGS) entry which is preliminary data.</text>
</comment>
<proteinExistence type="predicted"/>
<feature type="domain" description="Beta-ketoacyl-[acyl-carrier-protein] synthase III C-terminal" evidence="3">
    <location>
        <begin position="9"/>
        <end position="98"/>
    </location>
</feature>
<evidence type="ECO:0000259" key="3">
    <source>
        <dbReference type="Pfam" id="PF08541"/>
    </source>
</evidence>
<dbReference type="GO" id="GO:0033818">
    <property type="term" value="F:beta-ketoacyl-acyl-carrier-protein synthase III activity"/>
    <property type="evidence" value="ECO:0007669"/>
    <property type="project" value="UniProtKB-EC"/>
</dbReference>
<evidence type="ECO:0000256" key="2">
    <source>
        <dbReference type="ARBA" id="ARBA00023315"/>
    </source>
</evidence>
<dbReference type="AlphaFoldDB" id="A0A645EHK9"/>
<accession>A0A645EHK9</accession>
<evidence type="ECO:0000256" key="1">
    <source>
        <dbReference type="ARBA" id="ARBA00022679"/>
    </source>
</evidence>
<dbReference type="Pfam" id="PF08541">
    <property type="entry name" value="ACP_syn_III_C"/>
    <property type="match status" value="1"/>
</dbReference>
<dbReference type="EMBL" id="VSSQ01046967">
    <property type="protein sequence ID" value="MPN00936.1"/>
    <property type="molecule type" value="Genomic_DNA"/>
</dbReference>
<dbReference type="PANTHER" id="PTHR34069:SF2">
    <property type="entry name" value="BETA-KETOACYL-[ACYL-CARRIER-PROTEIN] SYNTHASE III"/>
    <property type="match status" value="1"/>
</dbReference>
<keyword evidence="2 4" id="KW-0012">Acyltransferase</keyword>
<keyword evidence="1 4" id="KW-0808">Transferase</keyword>
<name>A0A645EHK9_9ZZZZ</name>
<dbReference type="PANTHER" id="PTHR34069">
    <property type="entry name" value="3-OXOACYL-[ACYL-CARRIER-PROTEIN] SYNTHASE 3"/>
    <property type="match status" value="1"/>
</dbReference>
<dbReference type="SUPFAM" id="SSF53901">
    <property type="entry name" value="Thiolase-like"/>
    <property type="match status" value="1"/>
</dbReference>
<gene>
    <name evidence="4" type="primary">fabH1_2</name>
    <name evidence="4" type="ORF">SDC9_148134</name>
</gene>
<dbReference type="EC" id="2.3.1.180" evidence="4"/>
<reference evidence="4" key="1">
    <citation type="submission" date="2019-08" db="EMBL/GenBank/DDBJ databases">
        <authorList>
            <person name="Kucharzyk K."/>
            <person name="Murdoch R.W."/>
            <person name="Higgins S."/>
            <person name="Loffler F."/>
        </authorList>
    </citation>
    <scope>NUCLEOTIDE SEQUENCE</scope>
</reference>
<dbReference type="InterPro" id="IPR013747">
    <property type="entry name" value="ACP_syn_III_C"/>
</dbReference>
<dbReference type="Gene3D" id="3.40.47.10">
    <property type="match status" value="1"/>
</dbReference>